<proteinExistence type="predicted"/>
<dbReference type="Proteomes" id="UP000672934">
    <property type="component" value="Unassembled WGS sequence"/>
</dbReference>
<gene>
    <name evidence="1" type="ORF">LMG31506_05071</name>
</gene>
<accession>A0A916IZU4</accession>
<name>A0A916IZU4_9BURK</name>
<sequence length="41" mass="4840">MGMPAKVSRELTEEIKQGIEQNARDYMLKARQYTKDLVKIR</sequence>
<reference evidence="1" key="1">
    <citation type="submission" date="2021-03" db="EMBL/GenBank/DDBJ databases">
        <authorList>
            <person name="Peeters C."/>
        </authorList>
    </citation>
    <scope>NUCLEOTIDE SEQUENCE</scope>
    <source>
        <strain evidence="1">LMG 31506</strain>
    </source>
</reference>
<dbReference type="EMBL" id="CAJPUY010000022">
    <property type="protein sequence ID" value="CAG2154403.1"/>
    <property type="molecule type" value="Genomic_DNA"/>
</dbReference>
<dbReference type="AlphaFoldDB" id="A0A916IZU4"/>
<organism evidence="1 2">
    <name type="scientific">Cupriavidus yeoncheonensis</name>
    <dbReference type="NCBI Taxonomy" id="1462994"/>
    <lineage>
        <taxon>Bacteria</taxon>
        <taxon>Pseudomonadati</taxon>
        <taxon>Pseudomonadota</taxon>
        <taxon>Betaproteobacteria</taxon>
        <taxon>Burkholderiales</taxon>
        <taxon>Burkholderiaceae</taxon>
        <taxon>Cupriavidus</taxon>
    </lineage>
</organism>
<comment type="caution">
    <text evidence="1">The sequence shown here is derived from an EMBL/GenBank/DDBJ whole genome shotgun (WGS) entry which is preliminary data.</text>
</comment>
<evidence type="ECO:0000313" key="1">
    <source>
        <dbReference type="EMBL" id="CAG2154403.1"/>
    </source>
</evidence>
<protein>
    <submittedName>
        <fullName evidence="1">Uncharacterized protein</fullName>
    </submittedName>
</protein>
<keyword evidence="2" id="KW-1185">Reference proteome</keyword>
<evidence type="ECO:0000313" key="2">
    <source>
        <dbReference type="Proteomes" id="UP000672934"/>
    </source>
</evidence>